<dbReference type="InterPro" id="IPR000225">
    <property type="entry name" value="Armadillo"/>
</dbReference>
<dbReference type="FunFam" id="1.10.510.10:FF:000870">
    <property type="entry name" value="OSJNBa0016N04.16-like protein"/>
    <property type="match status" value="1"/>
</dbReference>
<dbReference type="RefSeq" id="XP_020201538.1">
    <property type="nucleotide sequence ID" value="XM_020345949.4"/>
</dbReference>
<sequence>MANSNDLWEKKLQDPSATPVPLPFEFLKAITCDFSSGQELGRGEHGVVYKGVLPSGKFIAVKKLFQTHLMDDKRFQNELSSLMGIKHQNVVQLIGYCAETSFEMVNLQGSGKHIMDEIPKRLLCFEYVGNKSLHYYISDGTLDLEWNNRYEIIRGICDGLHYLHEKCHTAHLDLKPGNILMDATMVPKIADFRLSRIFGDKQSRIITENRPGTLGYMAPEYSFQGVVSMKADIFSLGIIMIEIVTGRRDYPLTAIPYMEHFNQDGSFQSTDTSFEHYYKENMRLSTQALANIYHTWRNRLESSQGVTEKMEQIRACVELGLECTEISPYKRPATQHIIDRLEKVNITDEYHKAGESISAVAQAGESSTSNALHRGDTGTIVEIEKASILPAKVKEFVQVQVSAVSIPASENDIPITKKDKSTSLVVPDAFRCARSLGLMQDPVMVATGQTYDRGSIVRWLDAGHDTCPRTKQKLANKFLTPNYALYGLIVQWCRANGLEQPKRSAQVSSDDGDETPASLAYSEQDVVAGLVRRLSDSQNVVDQREAAGTLRLLAKGNSKYQACIGDSGGIPILVSLLWIDDISTQEHVVTALLDFSVSNYENKGKLVSAGAIPGVVYVLEKGSMVARENAAAMLSSLSTGKESKLIIGAAGSIPPLILLLTTGSQQGKTNAAETLMDLFVGADNKSIAIRAGFVPVLLELLTGTEDGIGSIFMLAILSKHPEGKAAIAAAAAANAAAIPMLVGVIRNGSPGKSETEWALTILARICGGQGKQQKQCLAEARENGLASLLVELAESHSSSSRGILEARDLLALLRSDC</sequence>
<keyword evidence="4" id="KW-0808">Transferase</keyword>
<evidence type="ECO:0000256" key="3">
    <source>
        <dbReference type="ARBA" id="ARBA00012483"/>
    </source>
</evidence>
<dbReference type="InterPro" id="IPR013083">
    <property type="entry name" value="Znf_RING/FYVE/PHD"/>
</dbReference>
<dbReference type="PANTHER" id="PTHR45707">
    <property type="entry name" value="C2 CALCIUM/LIPID-BINDING PLANT PHOSPHORIBOSYLTRANSFERASE FAMILY PROTEIN"/>
    <property type="match status" value="1"/>
</dbReference>
<evidence type="ECO:0000256" key="6">
    <source>
        <dbReference type="PROSITE-ProRule" id="PRU10141"/>
    </source>
</evidence>
<keyword evidence="5" id="KW-0833">Ubl conjugation pathway</keyword>
<dbReference type="GO" id="GO:0061630">
    <property type="term" value="F:ubiquitin protein ligase activity"/>
    <property type="evidence" value="ECO:0007669"/>
    <property type="project" value="UniProtKB-EC"/>
</dbReference>
<feature type="domain" description="Protein kinase" evidence="7">
    <location>
        <begin position="34"/>
        <end position="344"/>
    </location>
</feature>
<dbReference type="GO" id="GO:0004672">
    <property type="term" value="F:protein kinase activity"/>
    <property type="evidence" value="ECO:0007669"/>
    <property type="project" value="InterPro"/>
</dbReference>
<comment type="catalytic activity">
    <reaction evidence="1">
        <text>S-ubiquitinyl-[E2 ubiquitin-conjugating enzyme]-L-cysteine + [acceptor protein]-L-lysine = [E2 ubiquitin-conjugating enzyme]-L-cysteine + N(6)-ubiquitinyl-[acceptor protein]-L-lysine.</text>
        <dbReference type="EC" id="2.3.2.27"/>
    </reaction>
</comment>
<dbReference type="Gramene" id="AET3Gv20204900.2">
    <property type="protein sequence ID" value="AET3Gv20204900.2"/>
    <property type="gene ID" value="AET3Gv20204900"/>
</dbReference>
<dbReference type="SUPFAM" id="SSF56112">
    <property type="entry name" value="Protein kinase-like (PK-like)"/>
    <property type="match status" value="1"/>
</dbReference>
<dbReference type="InterPro" id="IPR017441">
    <property type="entry name" value="Protein_kinase_ATP_BS"/>
</dbReference>
<dbReference type="STRING" id="200361.A0A453E377"/>
<dbReference type="GO" id="GO:0005524">
    <property type="term" value="F:ATP binding"/>
    <property type="evidence" value="ECO:0007669"/>
    <property type="project" value="UniProtKB-UniRule"/>
</dbReference>
<dbReference type="InterPro" id="IPR016024">
    <property type="entry name" value="ARM-type_fold"/>
</dbReference>
<dbReference type="EC" id="2.3.2.27" evidence="3"/>
<dbReference type="OrthoDB" id="7537227at2759"/>
<dbReference type="GeneID" id="109787390"/>
<dbReference type="Pfam" id="PF04564">
    <property type="entry name" value="U-box"/>
    <property type="match status" value="1"/>
</dbReference>
<dbReference type="EnsemblPlants" id="AET3Gv20204900.2">
    <property type="protein sequence ID" value="AET3Gv20204900.2"/>
    <property type="gene ID" value="AET3Gv20204900"/>
</dbReference>
<dbReference type="FunFam" id="3.30.200.20:FF:000465">
    <property type="entry name" value="Cysteine-rich receptor-like protein kinase 6"/>
    <property type="match status" value="1"/>
</dbReference>
<dbReference type="PANTHER" id="PTHR45707:SF81">
    <property type="entry name" value="PROTEIN KINASE DOMAIN-CONTAINING PROTEIN"/>
    <property type="match status" value="1"/>
</dbReference>
<keyword evidence="6" id="KW-0547">Nucleotide-binding</keyword>
<reference evidence="9" key="3">
    <citation type="journal article" date="2017" name="Nature">
        <title>Genome sequence of the progenitor of the wheat D genome Aegilops tauschii.</title>
        <authorList>
            <person name="Luo M.C."/>
            <person name="Gu Y.Q."/>
            <person name="Puiu D."/>
            <person name="Wang H."/>
            <person name="Twardziok S.O."/>
            <person name="Deal K.R."/>
            <person name="Huo N."/>
            <person name="Zhu T."/>
            <person name="Wang L."/>
            <person name="Wang Y."/>
            <person name="McGuire P.E."/>
            <person name="Liu S."/>
            <person name="Long H."/>
            <person name="Ramasamy R.K."/>
            <person name="Rodriguez J.C."/>
            <person name="Van S.L."/>
            <person name="Yuan L."/>
            <person name="Wang Z."/>
            <person name="Xia Z."/>
            <person name="Xiao L."/>
            <person name="Anderson O.D."/>
            <person name="Ouyang S."/>
            <person name="Liang Y."/>
            <person name="Zimin A.V."/>
            <person name="Pertea G."/>
            <person name="Qi P."/>
            <person name="Bennetzen J.L."/>
            <person name="Dai X."/>
            <person name="Dawson M.W."/>
            <person name="Muller H.G."/>
            <person name="Kugler K."/>
            <person name="Rivarola-Duarte L."/>
            <person name="Spannagl M."/>
            <person name="Mayer K.F.X."/>
            <person name="Lu F.H."/>
            <person name="Bevan M.W."/>
            <person name="Leroy P."/>
            <person name="Li P."/>
            <person name="You F.M."/>
            <person name="Sun Q."/>
            <person name="Liu Z."/>
            <person name="Lyons E."/>
            <person name="Wicker T."/>
            <person name="Salzberg S.L."/>
            <person name="Devos K.M."/>
            <person name="Dvorak J."/>
        </authorList>
    </citation>
    <scope>NUCLEOTIDE SEQUENCE [LARGE SCALE GENOMIC DNA]</scope>
    <source>
        <strain evidence="9">cv. AL8/78</strain>
    </source>
</reference>
<dbReference type="FunFam" id="3.30.40.10:FF:000442">
    <property type="entry name" value="RING-type E3 ubiquitin transferase"/>
    <property type="match status" value="1"/>
</dbReference>
<dbReference type="InterPro" id="IPR058678">
    <property type="entry name" value="ARM_PUB"/>
</dbReference>
<reference evidence="10" key="2">
    <citation type="journal article" date="2017" name="Nat. Plants">
        <title>The Aegilops tauschii genome reveals multiple impacts of transposons.</title>
        <authorList>
            <person name="Zhao G."/>
            <person name="Zou C."/>
            <person name="Li K."/>
            <person name="Wang K."/>
            <person name="Li T."/>
            <person name="Gao L."/>
            <person name="Zhang X."/>
            <person name="Wang H."/>
            <person name="Yang Z."/>
            <person name="Liu X."/>
            <person name="Jiang W."/>
            <person name="Mao L."/>
            <person name="Kong X."/>
            <person name="Jiao Y."/>
            <person name="Jia J."/>
        </authorList>
    </citation>
    <scope>NUCLEOTIDE SEQUENCE [LARGE SCALE GENOMIC DNA]</scope>
    <source>
        <strain evidence="10">cv. AL8/78</strain>
    </source>
</reference>
<evidence type="ECO:0000259" key="7">
    <source>
        <dbReference type="PROSITE" id="PS50011"/>
    </source>
</evidence>
<protein>
    <recommendedName>
        <fullName evidence="3">RING-type E3 ubiquitin transferase</fullName>
        <ecNumber evidence="3">2.3.2.27</ecNumber>
    </recommendedName>
</protein>
<keyword evidence="10" id="KW-1185">Reference proteome</keyword>
<dbReference type="Gene3D" id="3.30.40.10">
    <property type="entry name" value="Zinc/RING finger domain, C3HC4 (zinc finger)"/>
    <property type="match status" value="1"/>
</dbReference>
<dbReference type="GO" id="GO:0016567">
    <property type="term" value="P:protein ubiquitination"/>
    <property type="evidence" value="ECO:0007669"/>
    <property type="project" value="UniProtKB-UniPathway"/>
</dbReference>
<reference evidence="9" key="5">
    <citation type="journal article" date="2021" name="G3 (Bethesda)">
        <title>Aegilops tauschii genome assembly Aet v5.0 features greater sequence contiguity and improved annotation.</title>
        <authorList>
            <person name="Wang L."/>
            <person name="Zhu T."/>
            <person name="Rodriguez J.C."/>
            <person name="Deal K.R."/>
            <person name="Dubcovsky J."/>
            <person name="McGuire P.E."/>
            <person name="Lux T."/>
            <person name="Spannagl M."/>
            <person name="Mayer K.F.X."/>
            <person name="Baldrich P."/>
            <person name="Meyers B.C."/>
            <person name="Huo N."/>
            <person name="Gu Y.Q."/>
            <person name="Zhou H."/>
            <person name="Devos K.M."/>
            <person name="Bennetzen J.L."/>
            <person name="Unver T."/>
            <person name="Budak H."/>
            <person name="Gulick P.J."/>
            <person name="Galiba G."/>
            <person name="Kalapos B."/>
            <person name="Nelson D.R."/>
            <person name="Li P."/>
            <person name="You F.M."/>
            <person name="Luo M.C."/>
            <person name="Dvorak J."/>
        </authorList>
    </citation>
    <scope>NUCLEOTIDE SEQUENCE [LARGE SCALE GENOMIC DNA]</scope>
    <source>
        <strain evidence="9">cv. AL8/78</strain>
    </source>
</reference>
<reference evidence="9" key="4">
    <citation type="submission" date="2019-03" db="UniProtKB">
        <authorList>
            <consortium name="EnsemblPlants"/>
        </authorList>
    </citation>
    <scope>IDENTIFICATION</scope>
</reference>
<dbReference type="InterPro" id="IPR045210">
    <property type="entry name" value="RING-Ubox_PUB"/>
</dbReference>
<dbReference type="SMART" id="SM00504">
    <property type="entry name" value="Ubox"/>
    <property type="match status" value="1"/>
</dbReference>
<dbReference type="InterPro" id="IPR003613">
    <property type="entry name" value="Ubox_domain"/>
</dbReference>
<dbReference type="Pfam" id="PF00069">
    <property type="entry name" value="Pkinase"/>
    <property type="match status" value="1"/>
</dbReference>
<keyword evidence="6" id="KW-0067">ATP-binding</keyword>
<dbReference type="Gene3D" id="1.25.10.10">
    <property type="entry name" value="Leucine-rich Repeat Variant"/>
    <property type="match status" value="1"/>
</dbReference>
<organism evidence="9 10">
    <name type="scientific">Aegilops tauschii subsp. strangulata</name>
    <name type="common">Goatgrass</name>
    <dbReference type="NCBI Taxonomy" id="200361"/>
    <lineage>
        <taxon>Eukaryota</taxon>
        <taxon>Viridiplantae</taxon>
        <taxon>Streptophyta</taxon>
        <taxon>Embryophyta</taxon>
        <taxon>Tracheophyta</taxon>
        <taxon>Spermatophyta</taxon>
        <taxon>Magnoliopsida</taxon>
        <taxon>Liliopsida</taxon>
        <taxon>Poales</taxon>
        <taxon>Poaceae</taxon>
        <taxon>BOP clade</taxon>
        <taxon>Pooideae</taxon>
        <taxon>Triticodae</taxon>
        <taxon>Triticeae</taxon>
        <taxon>Triticinae</taxon>
        <taxon>Aegilops</taxon>
    </lineage>
</organism>
<proteinExistence type="predicted"/>
<evidence type="ECO:0000256" key="5">
    <source>
        <dbReference type="ARBA" id="ARBA00022786"/>
    </source>
</evidence>
<dbReference type="SUPFAM" id="SSF57850">
    <property type="entry name" value="RING/U-box"/>
    <property type="match status" value="1"/>
</dbReference>
<dbReference type="InterPro" id="IPR011009">
    <property type="entry name" value="Kinase-like_dom_sf"/>
</dbReference>
<evidence type="ECO:0000313" key="9">
    <source>
        <dbReference type="EnsemblPlants" id="AET3Gv20204900.2"/>
    </source>
</evidence>
<dbReference type="SMART" id="SM00220">
    <property type="entry name" value="S_TKc"/>
    <property type="match status" value="1"/>
</dbReference>
<dbReference type="Pfam" id="PF25598">
    <property type="entry name" value="ARM_PUB"/>
    <property type="match status" value="1"/>
</dbReference>
<name>A0A453E377_AEGTS</name>
<dbReference type="Gene3D" id="3.30.200.20">
    <property type="entry name" value="Phosphorylase Kinase, domain 1"/>
    <property type="match status" value="1"/>
</dbReference>
<evidence type="ECO:0000313" key="10">
    <source>
        <dbReference type="Proteomes" id="UP000015105"/>
    </source>
</evidence>
<dbReference type="CDD" id="cd16664">
    <property type="entry name" value="RING-Ubox_PUB"/>
    <property type="match status" value="1"/>
</dbReference>
<evidence type="ECO:0000256" key="2">
    <source>
        <dbReference type="ARBA" id="ARBA00004906"/>
    </source>
</evidence>
<evidence type="ECO:0000259" key="8">
    <source>
        <dbReference type="PROSITE" id="PS51698"/>
    </source>
</evidence>
<reference evidence="10" key="1">
    <citation type="journal article" date="2014" name="Science">
        <title>Ancient hybridizations among the ancestral genomes of bread wheat.</title>
        <authorList>
            <consortium name="International Wheat Genome Sequencing Consortium,"/>
            <person name="Marcussen T."/>
            <person name="Sandve S.R."/>
            <person name="Heier L."/>
            <person name="Spannagl M."/>
            <person name="Pfeifer M."/>
            <person name="Jakobsen K.S."/>
            <person name="Wulff B.B."/>
            <person name="Steuernagel B."/>
            <person name="Mayer K.F."/>
            <person name="Olsen O.A."/>
        </authorList>
    </citation>
    <scope>NUCLEOTIDE SEQUENCE [LARGE SCALE GENOMIC DNA]</scope>
    <source>
        <strain evidence="10">cv. AL8/78</strain>
    </source>
</reference>
<dbReference type="PROSITE" id="PS50011">
    <property type="entry name" value="PROTEIN_KINASE_DOM"/>
    <property type="match status" value="1"/>
</dbReference>
<dbReference type="InterPro" id="IPR000719">
    <property type="entry name" value="Prot_kinase_dom"/>
</dbReference>
<accession>A0A453E377</accession>
<feature type="binding site" evidence="6">
    <location>
        <position position="63"/>
    </location>
    <ligand>
        <name>ATP</name>
        <dbReference type="ChEBI" id="CHEBI:30616"/>
    </ligand>
</feature>
<feature type="domain" description="U-box" evidence="8">
    <location>
        <begin position="425"/>
        <end position="499"/>
    </location>
</feature>
<dbReference type="KEGG" id="ats:109787390"/>
<dbReference type="InterPro" id="IPR011989">
    <property type="entry name" value="ARM-like"/>
</dbReference>
<evidence type="ECO:0000256" key="1">
    <source>
        <dbReference type="ARBA" id="ARBA00000900"/>
    </source>
</evidence>
<dbReference type="SMART" id="SM00185">
    <property type="entry name" value="ARM"/>
    <property type="match status" value="4"/>
</dbReference>
<dbReference type="Proteomes" id="UP000015105">
    <property type="component" value="Chromosome 3D"/>
</dbReference>
<dbReference type="PROSITE" id="PS00107">
    <property type="entry name" value="PROTEIN_KINASE_ATP"/>
    <property type="match status" value="1"/>
</dbReference>
<dbReference type="OMA" id="KSETEWA"/>
<dbReference type="Gene3D" id="1.10.510.10">
    <property type="entry name" value="Transferase(Phosphotransferase) domain 1"/>
    <property type="match status" value="1"/>
</dbReference>
<dbReference type="UniPathway" id="UPA00143"/>
<evidence type="ECO:0000256" key="4">
    <source>
        <dbReference type="ARBA" id="ARBA00022679"/>
    </source>
</evidence>
<dbReference type="SUPFAM" id="SSF48371">
    <property type="entry name" value="ARM repeat"/>
    <property type="match status" value="1"/>
</dbReference>
<dbReference type="AlphaFoldDB" id="A0A453E377"/>
<dbReference type="PROSITE" id="PS51698">
    <property type="entry name" value="U_BOX"/>
    <property type="match status" value="1"/>
</dbReference>
<comment type="pathway">
    <text evidence="2">Protein modification; protein ubiquitination.</text>
</comment>